<evidence type="ECO:0000313" key="9">
    <source>
        <dbReference type="Proteomes" id="UP001165122"/>
    </source>
</evidence>
<feature type="region of interest" description="Disordered" evidence="6">
    <location>
        <begin position="489"/>
        <end position="653"/>
    </location>
</feature>
<dbReference type="EMBL" id="BRXW01000712">
    <property type="protein sequence ID" value="GMH75205.1"/>
    <property type="molecule type" value="Genomic_DNA"/>
</dbReference>
<dbReference type="PROSITE" id="PS50011">
    <property type="entry name" value="PROTEIN_KINASE_DOM"/>
    <property type="match status" value="1"/>
</dbReference>
<keyword evidence="1" id="KW-0808">Transferase</keyword>
<evidence type="ECO:0000256" key="6">
    <source>
        <dbReference type="SAM" id="MobiDB-lite"/>
    </source>
</evidence>
<dbReference type="PANTHER" id="PTHR48016">
    <property type="entry name" value="MAP KINASE KINASE KINASE SSK2-RELATED-RELATED"/>
    <property type="match status" value="1"/>
</dbReference>
<feature type="compositionally biased region" description="Low complexity" evidence="6">
    <location>
        <begin position="619"/>
        <end position="633"/>
    </location>
</feature>
<evidence type="ECO:0000256" key="2">
    <source>
        <dbReference type="ARBA" id="ARBA00022741"/>
    </source>
</evidence>
<dbReference type="OrthoDB" id="8693905at2759"/>
<feature type="compositionally biased region" description="Pro residues" evidence="6">
    <location>
        <begin position="103"/>
        <end position="116"/>
    </location>
</feature>
<dbReference type="InterPro" id="IPR008271">
    <property type="entry name" value="Ser/Thr_kinase_AS"/>
</dbReference>
<keyword evidence="3" id="KW-0418">Kinase</keyword>
<feature type="binding site" evidence="5">
    <location>
        <position position="172"/>
    </location>
    <ligand>
        <name>ATP</name>
        <dbReference type="ChEBI" id="CHEBI:30616"/>
    </ligand>
</feature>
<dbReference type="InterPro" id="IPR016024">
    <property type="entry name" value="ARM-type_fold"/>
</dbReference>
<feature type="compositionally biased region" description="Polar residues" evidence="6">
    <location>
        <begin position="1"/>
        <end position="13"/>
    </location>
</feature>
<dbReference type="SUPFAM" id="SSF56112">
    <property type="entry name" value="Protein kinase-like (PK-like)"/>
    <property type="match status" value="1"/>
</dbReference>
<dbReference type="GO" id="GO:0004709">
    <property type="term" value="F:MAP kinase kinase kinase activity"/>
    <property type="evidence" value="ECO:0007669"/>
    <property type="project" value="TreeGrafter"/>
</dbReference>
<evidence type="ECO:0000256" key="1">
    <source>
        <dbReference type="ARBA" id="ARBA00022679"/>
    </source>
</evidence>
<proteinExistence type="predicted"/>
<organism evidence="8 9">
    <name type="scientific">Triparma laevis f. longispina</name>
    <dbReference type="NCBI Taxonomy" id="1714387"/>
    <lineage>
        <taxon>Eukaryota</taxon>
        <taxon>Sar</taxon>
        <taxon>Stramenopiles</taxon>
        <taxon>Ochrophyta</taxon>
        <taxon>Bolidophyceae</taxon>
        <taxon>Parmales</taxon>
        <taxon>Triparmaceae</taxon>
        <taxon>Triparma</taxon>
    </lineage>
</organism>
<feature type="region of interest" description="Disordered" evidence="6">
    <location>
        <begin position="1"/>
        <end position="140"/>
    </location>
</feature>
<dbReference type="CDD" id="cd06627">
    <property type="entry name" value="STKc_Cdc7_like"/>
    <property type="match status" value="1"/>
</dbReference>
<reference evidence="9" key="1">
    <citation type="journal article" date="2023" name="Commun. Biol.">
        <title>Genome analysis of Parmales, the sister group of diatoms, reveals the evolutionary specialization of diatoms from phago-mixotrophs to photoautotrophs.</title>
        <authorList>
            <person name="Ban H."/>
            <person name="Sato S."/>
            <person name="Yoshikawa S."/>
            <person name="Yamada K."/>
            <person name="Nakamura Y."/>
            <person name="Ichinomiya M."/>
            <person name="Sato N."/>
            <person name="Blanc-Mathieu R."/>
            <person name="Endo H."/>
            <person name="Kuwata A."/>
            <person name="Ogata H."/>
        </authorList>
    </citation>
    <scope>NUCLEOTIDE SEQUENCE [LARGE SCALE GENOMIC DNA]</scope>
    <source>
        <strain evidence="9">NIES 3700</strain>
    </source>
</reference>
<evidence type="ECO:0000259" key="7">
    <source>
        <dbReference type="PROSITE" id="PS50011"/>
    </source>
</evidence>
<dbReference type="PROSITE" id="PS00108">
    <property type="entry name" value="PROTEIN_KINASE_ST"/>
    <property type="match status" value="1"/>
</dbReference>
<feature type="compositionally biased region" description="Low complexity" evidence="6">
    <location>
        <begin position="512"/>
        <end position="523"/>
    </location>
</feature>
<dbReference type="InterPro" id="IPR050538">
    <property type="entry name" value="MAP_kinase_kinase_kinase"/>
</dbReference>
<gene>
    <name evidence="8" type="ORF">TrLO_g13286</name>
</gene>
<evidence type="ECO:0000313" key="8">
    <source>
        <dbReference type="EMBL" id="GMH75205.1"/>
    </source>
</evidence>
<feature type="compositionally biased region" description="Polar residues" evidence="6">
    <location>
        <begin position="589"/>
        <end position="605"/>
    </location>
</feature>
<dbReference type="SMART" id="SM00220">
    <property type="entry name" value="S_TKc"/>
    <property type="match status" value="1"/>
</dbReference>
<dbReference type="Gene3D" id="1.25.10.10">
    <property type="entry name" value="Leucine-rich Repeat Variant"/>
    <property type="match status" value="2"/>
</dbReference>
<protein>
    <recommendedName>
        <fullName evidence="7">Protein kinase domain-containing protein</fullName>
    </recommendedName>
</protein>
<dbReference type="GO" id="GO:0005737">
    <property type="term" value="C:cytoplasm"/>
    <property type="evidence" value="ECO:0007669"/>
    <property type="project" value="TreeGrafter"/>
</dbReference>
<keyword evidence="4 5" id="KW-0067">ATP-binding</keyword>
<feature type="compositionally biased region" description="Pro residues" evidence="6">
    <location>
        <begin position="79"/>
        <end position="93"/>
    </location>
</feature>
<sequence>MWRSLTRSTSQDGVSDLDPPTLPTSNPKSSSPVPPPASSSPPKHNAQDDPSTSPSNSDSNSAAPKPPLTVTSDPSSSPQQPPTPNNHQPPSPSPANNKDKDNIPPPASSSPPPPSSWTPSLPSRRKKKKEAIKLQSTSTKTTYQLGEKIGKGGGGVVSVALNLDSGEVVAIKTLKLTNSKASVPIQTEVDLLKKLIHPNIVNYIDSIRSDDSLHIVLEYMENGSLRSLCDKFDGFSESLVAIYITQVLHGLTYLHEQGVLHRDIKGANILTTKDGSVKLADFGVALNLTDVNAAQGDTNGNDVVGSPYWMAPEVIEMQCPTASCDIWSLGCTIIELLTGKPPYMELEPMAALFRIVQDDHPPLPAGVSDSLQDFLLLCFKKDPNMRTSAAELLSHQWLQNPQSHIKRTEYLIRESEAGNTEGAGWDSVVETLRLYARGSIERLPGDDDQLGLSLEDSINIQIPPPFSEDPPSTSSGAFKVLRSLSRGMLMMGSSPSPTQDRKQLPPPPPLLSSPSDEPSSRPSFQAEVPPDLVPPDSSEPVPTTSPSTPPPTDKIADSDSHGHPSPISLLADNGGKNSHPRHPTVLQRMASSPSTLPSPIIKQNSPPNPTDSPLLLPKTSISETESTHESAPSSLPPLPEVDSDMQKKEHHIKQTKLSDEALTLISSLQPGCDESTIVRTCRQLLKIFNESPELPHHFVMQHGVIPIMELLEVSKLRSESIMDRIEVPGVRSLKALPAVLQVVNKIIEDNLVVQEHLSLVGMIPVMVKIADGIYSSISARNVNRTGNLHLEAAKFVDQVCKTSQLTLQMFIAGGGLPLLVKHFTLSSDLRRSPDIEKIVGIGIDGVLHVFSLQSIRRDDFCHLFVKLGLLPHLVVGFRNFLGNLLEGGKETLDEIIDNSWEWLRKLGLILTFFAQSDPLVKERMAIENVCLGILNPFISLSLTKQLTTKSSFERFSNLIVVLLKCVRALAVEPKTLKKLDREQAIVTLMPLLEQKQPAYDNQIFDEAMECMYYLCRIDRSRQELAARNGLIQHLKGCITQNKIHLNQFSFPLICDLAYTSAQTREELWRCDGVVFYLSILQHNKWRISALNALTVWLANDIDRVEPVLTLPNNSEILIKCFVECLSVKETGGGEGSKDEIRSFDQICEALLRLSIKSPRLSVILGRDKIFVNHLVSRLESDHVMSTLARMCLLKMLGQIMNTETYTEHGIFPILRKLASDESQILISAISKNLMKRVASQFSPIKRQR</sequence>
<dbReference type="InterPro" id="IPR000719">
    <property type="entry name" value="Prot_kinase_dom"/>
</dbReference>
<dbReference type="Proteomes" id="UP001165122">
    <property type="component" value="Unassembled WGS sequence"/>
</dbReference>
<evidence type="ECO:0000256" key="3">
    <source>
        <dbReference type="ARBA" id="ARBA00022777"/>
    </source>
</evidence>
<keyword evidence="9" id="KW-1185">Reference proteome</keyword>
<name>A0A9W7AWJ1_9STRA</name>
<feature type="compositionally biased region" description="Low complexity" evidence="6">
    <location>
        <begin position="534"/>
        <end position="546"/>
    </location>
</feature>
<keyword evidence="2 5" id="KW-0547">Nucleotide-binding</keyword>
<evidence type="ECO:0000256" key="4">
    <source>
        <dbReference type="ARBA" id="ARBA00022840"/>
    </source>
</evidence>
<dbReference type="SUPFAM" id="SSF48371">
    <property type="entry name" value="ARM repeat"/>
    <property type="match status" value="1"/>
</dbReference>
<dbReference type="Gene3D" id="1.10.510.10">
    <property type="entry name" value="Transferase(Phosphotransferase) domain 1"/>
    <property type="match status" value="1"/>
</dbReference>
<evidence type="ECO:0000256" key="5">
    <source>
        <dbReference type="PROSITE-ProRule" id="PRU10141"/>
    </source>
</evidence>
<dbReference type="AlphaFoldDB" id="A0A9W7AWJ1"/>
<dbReference type="InterPro" id="IPR011009">
    <property type="entry name" value="Kinase-like_dom_sf"/>
</dbReference>
<feature type="domain" description="Protein kinase" evidence="7">
    <location>
        <begin position="143"/>
        <end position="398"/>
    </location>
</feature>
<feature type="compositionally biased region" description="Low complexity" evidence="6">
    <location>
        <begin position="48"/>
        <end position="63"/>
    </location>
</feature>
<dbReference type="Pfam" id="PF00069">
    <property type="entry name" value="Pkinase"/>
    <property type="match status" value="1"/>
</dbReference>
<comment type="caution">
    <text evidence="8">The sequence shown here is derived from an EMBL/GenBank/DDBJ whole genome shotgun (WGS) entry which is preliminary data.</text>
</comment>
<dbReference type="PANTHER" id="PTHR48016:SF4">
    <property type="entry name" value="PROTEIN KINASE DOMAIN-CONTAINING PROTEIN"/>
    <property type="match status" value="1"/>
</dbReference>
<dbReference type="InterPro" id="IPR017441">
    <property type="entry name" value="Protein_kinase_ATP_BS"/>
</dbReference>
<accession>A0A9W7AWJ1</accession>
<dbReference type="GO" id="GO:0005524">
    <property type="term" value="F:ATP binding"/>
    <property type="evidence" value="ECO:0007669"/>
    <property type="project" value="UniProtKB-UniRule"/>
</dbReference>
<dbReference type="PROSITE" id="PS00107">
    <property type="entry name" value="PROTEIN_KINASE_ATP"/>
    <property type="match status" value="1"/>
</dbReference>
<dbReference type="InterPro" id="IPR011989">
    <property type="entry name" value="ARM-like"/>
</dbReference>